<accession>A0A914ULN0</accession>
<evidence type="ECO:0000256" key="1">
    <source>
        <dbReference type="SAM" id="SignalP"/>
    </source>
</evidence>
<protein>
    <submittedName>
        <fullName evidence="3">Uncharacterized protein</fullName>
    </submittedName>
</protein>
<proteinExistence type="predicted"/>
<sequence>MLQLTLKLLLLLFSTLRLSSCQSLNADSSEHFIFILVISHDLDFDGQLNEQWNRDFDNRAIAAEEANLNEYTSAVSPCFSGSTILKFYALPNNYPGSAYVARLAFSCEETLSGIEHGLQPIDVVSVSESDFGISSGSDTDTIKEV</sequence>
<feature type="chain" id="PRO_5037667333" evidence="1">
    <location>
        <begin position="22"/>
        <end position="145"/>
    </location>
</feature>
<dbReference type="Proteomes" id="UP000887566">
    <property type="component" value="Unplaced"/>
</dbReference>
<keyword evidence="2" id="KW-1185">Reference proteome</keyword>
<organism evidence="2 3">
    <name type="scientific">Plectus sambesii</name>
    <dbReference type="NCBI Taxonomy" id="2011161"/>
    <lineage>
        <taxon>Eukaryota</taxon>
        <taxon>Metazoa</taxon>
        <taxon>Ecdysozoa</taxon>
        <taxon>Nematoda</taxon>
        <taxon>Chromadorea</taxon>
        <taxon>Plectida</taxon>
        <taxon>Plectina</taxon>
        <taxon>Plectoidea</taxon>
        <taxon>Plectidae</taxon>
        <taxon>Plectus</taxon>
    </lineage>
</organism>
<dbReference type="WBParaSite" id="PSAMB.scaffold1089size36091.g10940.t1">
    <property type="protein sequence ID" value="PSAMB.scaffold1089size36091.g10940.t1"/>
    <property type="gene ID" value="PSAMB.scaffold1089size36091.g10940"/>
</dbReference>
<feature type="signal peptide" evidence="1">
    <location>
        <begin position="1"/>
        <end position="21"/>
    </location>
</feature>
<name>A0A914ULN0_9BILA</name>
<evidence type="ECO:0000313" key="2">
    <source>
        <dbReference type="Proteomes" id="UP000887566"/>
    </source>
</evidence>
<evidence type="ECO:0000313" key="3">
    <source>
        <dbReference type="WBParaSite" id="PSAMB.scaffold1089size36091.g10940.t1"/>
    </source>
</evidence>
<reference evidence="3" key="1">
    <citation type="submission" date="2022-11" db="UniProtKB">
        <authorList>
            <consortium name="WormBaseParasite"/>
        </authorList>
    </citation>
    <scope>IDENTIFICATION</scope>
</reference>
<dbReference type="AlphaFoldDB" id="A0A914ULN0"/>
<keyword evidence="1" id="KW-0732">Signal</keyword>